<protein>
    <recommendedName>
        <fullName evidence="3">DDE Tnp4 domain-containing protein</fullName>
    </recommendedName>
</protein>
<dbReference type="EMBL" id="MCFD01000005">
    <property type="protein sequence ID" value="ORX70682.1"/>
    <property type="molecule type" value="Genomic_DNA"/>
</dbReference>
<name>A0A1Y1WB61_9FUNG</name>
<dbReference type="Proteomes" id="UP000193922">
    <property type="component" value="Unassembled WGS sequence"/>
</dbReference>
<evidence type="ECO:0008006" key="3">
    <source>
        <dbReference type="Google" id="ProtNLM"/>
    </source>
</evidence>
<sequence>MNHQLQELREKEDHKLYTNKWKFLNDDWVVLKHTKYHRSEVREVREIKLIKDTLLKHLGMIPVFFFMNVLFGCTHYPCPYRSIEKGLLILYQLVDRLSINEMERFIPRSSYQVIYNMFYISEMQDLNKLTFYLQTMFSTPELRLLAAKMQNPHGFKHVTLMLDGYDSRALHNGAYKPGLYSYKLKKSGYHIQVCIDVIGMVLLVSSTVDCRDTPDSRMIKNMGLLKRISPIDCIGGHSQSLN</sequence>
<organism evidence="1 2">
    <name type="scientific">Linderina pennispora</name>
    <dbReference type="NCBI Taxonomy" id="61395"/>
    <lineage>
        <taxon>Eukaryota</taxon>
        <taxon>Fungi</taxon>
        <taxon>Fungi incertae sedis</taxon>
        <taxon>Zoopagomycota</taxon>
        <taxon>Kickxellomycotina</taxon>
        <taxon>Kickxellomycetes</taxon>
        <taxon>Kickxellales</taxon>
        <taxon>Kickxellaceae</taxon>
        <taxon>Linderina</taxon>
    </lineage>
</organism>
<dbReference type="OrthoDB" id="2393881at2759"/>
<dbReference type="RefSeq" id="XP_040744261.1">
    <property type="nucleotide sequence ID" value="XM_040885478.1"/>
</dbReference>
<proteinExistence type="predicted"/>
<dbReference type="GeneID" id="63802126"/>
<evidence type="ECO:0000313" key="2">
    <source>
        <dbReference type="Proteomes" id="UP000193922"/>
    </source>
</evidence>
<gene>
    <name evidence="1" type="ORF">DL89DRAFT_256869</name>
</gene>
<dbReference type="AlphaFoldDB" id="A0A1Y1WB61"/>
<reference evidence="1 2" key="1">
    <citation type="submission" date="2016-07" db="EMBL/GenBank/DDBJ databases">
        <title>Pervasive Adenine N6-methylation of Active Genes in Fungi.</title>
        <authorList>
            <consortium name="DOE Joint Genome Institute"/>
            <person name="Mondo S.J."/>
            <person name="Dannebaum R.O."/>
            <person name="Kuo R.C."/>
            <person name="Labutti K."/>
            <person name="Haridas S."/>
            <person name="Kuo A."/>
            <person name="Salamov A."/>
            <person name="Ahrendt S.R."/>
            <person name="Lipzen A."/>
            <person name="Sullivan W."/>
            <person name="Andreopoulos W.B."/>
            <person name="Clum A."/>
            <person name="Lindquist E."/>
            <person name="Daum C."/>
            <person name="Ramamoorthy G.K."/>
            <person name="Gryganskyi A."/>
            <person name="Culley D."/>
            <person name="Magnuson J.K."/>
            <person name="James T.Y."/>
            <person name="O'Malley M.A."/>
            <person name="Stajich J.E."/>
            <person name="Spatafora J.W."/>
            <person name="Visel A."/>
            <person name="Grigoriev I.V."/>
        </authorList>
    </citation>
    <scope>NUCLEOTIDE SEQUENCE [LARGE SCALE GENOMIC DNA]</scope>
    <source>
        <strain evidence="1 2">ATCC 12442</strain>
    </source>
</reference>
<dbReference type="STRING" id="61395.A0A1Y1WB61"/>
<accession>A0A1Y1WB61</accession>
<comment type="caution">
    <text evidence="1">The sequence shown here is derived from an EMBL/GenBank/DDBJ whole genome shotgun (WGS) entry which is preliminary data.</text>
</comment>
<keyword evidence="2" id="KW-1185">Reference proteome</keyword>
<evidence type="ECO:0000313" key="1">
    <source>
        <dbReference type="EMBL" id="ORX70682.1"/>
    </source>
</evidence>